<dbReference type="RefSeq" id="XP_040739444.1">
    <property type="nucleotide sequence ID" value="XM_040883337.1"/>
</dbReference>
<evidence type="ECO:0000313" key="3">
    <source>
        <dbReference type="Proteomes" id="UP000193922"/>
    </source>
</evidence>
<accession>A0A1Y1VUS1</accession>
<sequence length="221" mass="24440">MGTTEHSRRPPRKQAAPQGYYNSRLTPVQVQPRAPQVAVPNAYKTVDTISPAVLRPTSHALRTRIYPQTAIRTANRRSLVAIHQQRQRQREEEQGRRSVEKGEEIARQSVSLDEIDTTEPADEHGSLVAVEEEEEEERTCLEEEEEEEEDVLEEEENRVGRQPGFRRPRQCGDSGGCTGSRGVAAANHKHGDAAAGTGQCGAGRRRSSCRRSQHAGGLGAD</sequence>
<evidence type="ECO:0000313" key="2">
    <source>
        <dbReference type="EMBL" id="ORX65048.1"/>
    </source>
</evidence>
<evidence type="ECO:0000256" key="1">
    <source>
        <dbReference type="SAM" id="MobiDB-lite"/>
    </source>
</evidence>
<name>A0A1Y1VUS1_9FUNG</name>
<keyword evidence="3" id="KW-1185">Reference proteome</keyword>
<reference evidence="2 3" key="1">
    <citation type="submission" date="2016-07" db="EMBL/GenBank/DDBJ databases">
        <title>Pervasive Adenine N6-methylation of Active Genes in Fungi.</title>
        <authorList>
            <consortium name="DOE Joint Genome Institute"/>
            <person name="Mondo S.J."/>
            <person name="Dannebaum R.O."/>
            <person name="Kuo R.C."/>
            <person name="Labutti K."/>
            <person name="Haridas S."/>
            <person name="Kuo A."/>
            <person name="Salamov A."/>
            <person name="Ahrendt S.R."/>
            <person name="Lipzen A."/>
            <person name="Sullivan W."/>
            <person name="Andreopoulos W.B."/>
            <person name="Clum A."/>
            <person name="Lindquist E."/>
            <person name="Daum C."/>
            <person name="Ramamoorthy G.K."/>
            <person name="Gryganskyi A."/>
            <person name="Culley D."/>
            <person name="Magnuson J.K."/>
            <person name="James T.Y."/>
            <person name="O'Malley M.A."/>
            <person name="Stajich J.E."/>
            <person name="Spatafora J.W."/>
            <person name="Visel A."/>
            <person name="Grigoriev I.V."/>
        </authorList>
    </citation>
    <scope>NUCLEOTIDE SEQUENCE [LARGE SCALE GENOMIC DNA]</scope>
    <source>
        <strain evidence="2 3">ATCC 12442</strain>
    </source>
</reference>
<proteinExistence type="predicted"/>
<feature type="region of interest" description="Disordered" evidence="1">
    <location>
        <begin position="1"/>
        <end position="36"/>
    </location>
</feature>
<feature type="compositionally biased region" description="Basic and acidic residues" evidence="1">
    <location>
        <begin position="88"/>
        <end position="106"/>
    </location>
</feature>
<feature type="compositionally biased region" description="Acidic residues" evidence="1">
    <location>
        <begin position="130"/>
        <end position="156"/>
    </location>
</feature>
<gene>
    <name evidence="2" type="ORF">DL89DRAFT_133850</name>
</gene>
<organism evidence="2 3">
    <name type="scientific">Linderina pennispora</name>
    <dbReference type="NCBI Taxonomy" id="61395"/>
    <lineage>
        <taxon>Eukaryota</taxon>
        <taxon>Fungi</taxon>
        <taxon>Fungi incertae sedis</taxon>
        <taxon>Zoopagomycota</taxon>
        <taxon>Kickxellomycotina</taxon>
        <taxon>Kickxellomycetes</taxon>
        <taxon>Kickxellales</taxon>
        <taxon>Kickxellaceae</taxon>
        <taxon>Linderina</taxon>
    </lineage>
</organism>
<feature type="compositionally biased region" description="Low complexity" evidence="1">
    <location>
        <begin position="27"/>
        <end position="36"/>
    </location>
</feature>
<feature type="compositionally biased region" description="Basic residues" evidence="1">
    <location>
        <begin position="203"/>
        <end position="213"/>
    </location>
</feature>
<dbReference type="GeneID" id="63799985"/>
<dbReference type="EMBL" id="MCFD01000049">
    <property type="protein sequence ID" value="ORX65048.1"/>
    <property type="molecule type" value="Genomic_DNA"/>
</dbReference>
<comment type="caution">
    <text evidence="2">The sequence shown here is derived from an EMBL/GenBank/DDBJ whole genome shotgun (WGS) entry which is preliminary data.</text>
</comment>
<dbReference type="Proteomes" id="UP000193922">
    <property type="component" value="Unassembled WGS sequence"/>
</dbReference>
<protein>
    <submittedName>
        <fullName evidence="2">Uncharacterized protein</fullName>
    </submittedName>
</protein>
<dbReference type="AlphaFoldDB" id="A0A1Y1VUS1"/>
<feature type="region of interest" description="Disordered" evidence="1">
    <location>
        <begin position="76"/>
        <end position="221"/>
    </location>
</feature>